<feature type="compositionally biased region" description="Polar residues" evidence="1">
    <location>
        <begin position="593"/>
        <end position="602"/>
    </location>
</feature>
<proteinExistence type="evidence at transcript level"/>
<reference evidence="3" key="1">
    <citation type="submission" date="2016-10" db="EMBL/GenBank/DDBJ databases">
        <title>The assassin bug Pristhesancus plagipennis produces two different types of venom.</title>
        <authorList>
            <person name="Walker A.A."/>
            <person name="Herzig V."/>
            <person name="Jin J."/>
            <person name="Fry B.G."/>
            <person name="King G.F."/>
        </authorList>
    </citation>
    <scope>NUCLEOTIDE SEQUENCE</scope>
    <source>
        <tissue evidence="3">Venom/labial glands</tissue>
    </source>
</reference>
<dbReference type="PANTHER" id="PTHR12959:SF11">
    <property type="entry name" value="GPI TRANSAMIDASE COMPONENT PIG-T"/>
    <property type="match status" value="1"/>
</dbReference>
<accession>A0A2K8JMM0</accession>
<protein>
    <submittedName>
        <fullName evidence="3">Secreted Gpi16-like protein</fullName>
    </submittedName>
</protein>
<keyword evidence="2" id="KW-0732">Signal</keyword>
<dbReference type="EMBL" id="KY031140">
    <property type="protein sequence ID" value="ATU82891.1"/>
    <property type="molecule type" value="mRNA"/>
</dbReference>
<evidence type="ECO:0000256" key="1">
    <source>
        <dbReference type="SAM" id="MobiDB-lite"/>
    </source>
</evidence>
<feature type="compositionally biased region" description="Basic and acidic residues" evidence="1">
    <location>
        <begin position="606"/>
        <end position="620"/>
    </location>
</feature>
<dbReference type="InterPro" id="IPR007245">
    <property type="entry name" value="PIG-T"/>
</dbReference>
<feature type="signal peptide" evidence="2">
    <location>
        <begin position="1"/>
        <end position="36"/>
    </location>
</feature>
<evidence type="ECO:0000313" key="3">
    <source>
        <dbReference type="EMBL" id="ATU82891.1"/>
    </source>
</evidence>
<dbReference type="PANTHER" id="PTHR12959">
    <property type="entry name" value="GPI TRANSAMIDASE COMPONENT PIG-T-RELATED"/>
    <property type="match status" value="1"/>
</dbReference>
<dbReference type="GO" id="GO:0016255">
    <property type="term" value="P:attachment of GPI anchor to protein"/>
    <property type="evidence" value="ECO:0007669"/>
    <property type="project" value="InterPro"/>
</dbReference>
<evidence type="ECO:0000256" key="2">
    <source>
        <dbReference type="SAM" id="SignalP"/>
    </source>
</evidence>
<feature type="chain" id="PRO_5014920592" evidence="2">
    <location>
        <begin position="37"/>
        <end position="620"/>
    </location>
</feature>
<feature type="region of interest" description="Disordered" evidence="1">
    <location>
        <begin position="587"/>
        <end position="620"/>
    </location>
</feature>
<name>A0A2K8JMM0_PRIPG</name>
<sequence length="620" mass="70724">MTIVHCLKSCNNFCEMLRPLLILLLVSCLSISRTSGIKDEYHEELFMKPLGGYVYSYFQFTTLWDIPFLSVNNSFDHCHLFPRTLGELIQRHNVQELHISLTKGLWRYEDWGYPIQTAPPGAELWAWFKHDTTKIDNKWRELTSALSGLLCASLNFIDSQNSLSPELSLKPSGIEDVYNPLNHTHLRYATLPREIVCTENLTPWKKLLPCNLKRGLSALLNSDNIYNTVYHSLGIHFRPVCSDKECTRVGVELVQTVSLVYDLLIIGRDETHWSIQRQFGQGLGHICPLATTSHIIVDITSNQTGNTFKLIPNTYETIVNSRGGQNTILAVYDLSQQRKDSRYNIEVIYDKVGVISRPKPPIIHANRYITGYGQEFGGIKTKIFNNYRKPIKILFLENIPWFVPIYFHTLNIVSGEKEIVPIVKKYYPGKERVRPYYLELLIELPARSVTSVSIEFDYAFLKWQEYPPDANHGFYMGAASITALLPIARNYSSTPRDKSLLMQSINASRDGYPIRITTEVLIISLPTPDFSMPYNVICLACTVVALAFGPLHNITTKKFVLTSSEKKSFLKKTLTKLISKVKSVFKQKEEESILQSDNPTNDTDCDSSRSDPIQKDKSND</sequence>
<dbReference type="GO" id="GO:0042765">
    <property type="term" value="C:GPI-anchor transamidase complex"/>
    <property type="evidence" value="ECO:0007669"/>
    <property type="project" value="InterPro"/>
</dbReference>
<organism evidence="3">
    <name type="scientific">Pristhesancus plagipennis</name>
    <name type="common">Common assassin bug</name>
    <dbReference type="NCBI Taxonomy" id="1955184"/>
    <lineage>
        <taxon>Eukaryota</taxon>
        <taxon>Metazoa</taxon>
        <taxon>Ecdysozoa</taxon>
        <taxon>Arthropoda</taxon>
        <taxon>Hexapoda</taxon>
        <taxon>Insecta</taxon>
        <taxon>Pterygota</taxon>
        <taxon>Neoptera</taxon>
        <taxon>Paraneoptera</taxon>
        <taxon>Hemiptera</taxon>
        <taxon>Heteroptera</taxon>
        <taxon>Panheteroptera</taxon>
        <taxon>Cimicomorpha</taxon>
        <taxon>Reduviidae</taxon>
        <taxon>Harpactorinae</taxon>
        <taxon>Harpactorini</taxon>
        <taxon>Pristhesancus</taxon>
    </lineage>
</organism>
<dbReference type="AlphaFoldDB" id="A0A2K8JMM0"/>
<dbReference type="Pfam" id="PF04113">
    <property type="entry name" value="Gpi16"/>
    <property type="match status" value="1"/>
</dbReference>